<keyword evidence="7" id="KW-1185">Reference proteome</keyword>
<dbReference type="Pfam" id="PF02518">
    <property type="entry name" value="HATPase_c"/>
    <property type="match status" value="1"/>
</dbReference>
<proteinExistence type="predicted"/>
<feature type="transmembrane region" description="Helical" evidence="4">
    <location>
        <begin position="170"/>
        <end position="191"/>
    </location>
</feature>
<dbReference type="InterPro" id="IPR036890">
    <property type="entry name" value="HATPase_C_sf"/>
</dbReference>
<evidence type="ECO:0000256" key="2">
    <source>
        <dbReference type="ARBA" id="ARBA00022777"/>
    </source>
</evidence>
<dbReference type="AlphaFoldDB" id="A0A7W7FZ43"/>
<feature type="transmembrane region" description="Helical" evidence="4">
    <location>
        <begin position="94"/>
        <end position="113"/>
    </location>
</feature>
<evidence type="ECO:0000259" key="5">
    <source>
        <dbReference type="Pfam" id="PF02518"/>
    </source>
</evidence>
<dbReference type="GO" id="GO:0016301">
    <property type="term" value="F:kinase activity"/>
    <property type="evidence" value="ECO:0007669"/>
    <property type="project" value="UniProtKB-KW"/>
</dbReference>
<evidence type="ECO:0000256" key="1">
    <source>
        <dbReference type="ARBA" id="ARBA00022679"/>
    </source>
</evidence>
<comment type="caution">
    <text evidence="6">The sequence shown here is derived from an EMBL/GenBank/DDBJ whole genome shotgun (WGS) entry which is preliminary data.</text>
</comment>
<keyword evidence="4" id="KW-0812">Transmembrane</keyword>
<dbReference type="EMBL" id="JACHMH010000001">
    <property type="protein sequence ID" value="MBB4680769.1"/>
    <property type="molecule type" value="Genomic_DNA"/>
</dbReference>
<sequence length="407" mass="45428">MERPDVGKRGRWAWLDPRFMLAENGEQRTRWFIAVILFVQRASYLIPASIAMASADLHRHSSPTLNGALLAGAWLWQGYLVYRMRRHGWFSYRTVGMDVVLACLLMTVVTSNVQAGFEFTTVNWAPKYALGTAALIGAVLPLRWAVLVEVVPMAWYVLTLSAETQPDQPLLPAVVGHLNSCIFFGAILYFMNRYLAAQAKYLDEQTEARLRAETRQAAERARFETRTRHYRALHDNALATLTAIAMGGLDHRGEQVRKRCAKDAEYVRRLIAADTTNSFTGLGDRLAEVVTDAEALDLRVRYMPDTVPGHLPHHVVEAVADACREALNNVAKHAGTDQAWLTVSWVEDTLSVRVVDRGRGFDPIRTPRGQGLKSSISGRMREIGGSVQVDSMAENGTCVELVWSHVP</sequence>
<dbReference type="GO" id="GO:0000160">
    <property type="term" value="P:phosphorelay signal transduction system"/>
    <property type="evidence" value="ECO:0007669"/>
    <property type="project" value="UniProtKB-KW"/>
</dbReference>
<feature type="transmembrane region" description="Helical" evidence="4">
    <location>
        <begin position="65"/>
        <end position="82"/>
    </location>
</feature>
<dbReference type="InterPro" id="IPR003594">
    <property type="entry name" value="HATPase_dom"/>
</dbReference>
<dbReference type="Proteomes" id="UP000533598">
    <property type="component" value="Unassembled WGS sequence"/>
</dbReference>
<evidence type="ECO:0000313" key="7">
    <source>
        <dbReference type="Proteomes" id="UP000533598"/>
    </source>
</evidence>
<evidence type="ECO:0000256" key="4">
    <source>
        <dbReference type="SAM" id="Phobius"/>
    </source>
</evidence>
<reference evidence="6 7" key="1">
    <citation type="submission" date="2020-08" db="EMBL/GenBank/DDBJ databases">
        <title>Sequencing the genomes of 1000 actinobacteria strains.</title>
        <authorList>
            <person name="Klenk H.-P."/>
        </authorList>
    </citation>
    <scope>NUCLEOTIDE SEQUENCE [LARGE SCALE GENOMIC DNA]</scope>
    <source>
        <strain evidence="6 7">DSM 44230</strain>
    </source>
</reference>
<dbReference type="PANTHER" id="PTHR24421:SF61">
    <property type="entry name" value="OXYGEN SENSOR HISTIDINE KINASE NREB"/>
    <property type="match status" value="1"/>
</dbReference>
<dbReference type="InterPro" id="IPR050482">
    <property type="entry name" value="Sensor_HK_TwoCompSys"/>
</dbReference>
<dbReference type="CDD" id="cd16917">
    <property type="entry name" value="HATPase_UhpB-NarQ-NarX-like"/>
    <property type="match status" value="1"/>
</dbReference>
<accession>A0A7W7FZ43</accession>
<keyword evidence="1" id="KW-0808">Transferase</keyword>
<feature type="transmembrane region" description="Helical" evidence="4">
    <location>
        <begin position="133"/>
        <end position="158"/>
    </location>
</feature>
<dbReference type="Gene3D" id="3.30.565.10">
    <property type="entry name" value="Histidine kinase-like ATPase, C-terminal domain"/>
    <property type="match status" value="1"/>
</dbReference>
<organism evidence="6 7">
    <name type="scientific">Crossiella cryophila</name>
    <dbReference type="NCBI Taxonomy" id="43355"/>
    <lineage>
        <taxon>Bacteria</taxon>
        <taxon>Bacillati</taxon>
        <taxon>Actinomycetota</taxon>
        <taxon>Actinomycetes</taxon>
        <taxon>Pseudonocardiales</taxon>
        <taxon>Pseudonocardiaceae</taxon>
        <taxon>Crossiella</taxon>
    </lineage>
</organism>
<evidence type="ECO:0000313" key="6">
    <source>
        <dbReference type="EMBL" id="MBB4680769.1"/>
    </source>
</evidence>
<keyword evidence="2 6" id="KW-0418">Kinase</keyword>
<gene>
    <name evidence="6" type="ORF">HNR67_006887</name>
</gene>
<name>A0A7W7FZ43_9PSEU</name>
<keyword evidence="4" id="KW-1133">Transmembrane helix</keyword>
<feature type="domain" description="Histidine kinase/HSP90-like ATPase" evidence="5">
    <location>
        <begin position="320"/>
        <end position="402"/>
    </location>
</feature>
<keyword evidence="4" id="KW-0472">Membrane</keyword>
<feature type="transmembrane region" description="Helical" evidence="4">
    <location>
        <begin position="31"/>
        <end position="53"/>
    </location>
</feature>
<keyword evidence="3" id="KW-0902">Two-component regulatory system</keyword>
<dbReference type="PANTHER" id="PTHR24421">
    <property type="entry name" value="NITRATE/NITRITE SENSOR PROTEIN NARX-RELATED"/>
    <property type="match status" value="1"/>
</dbReference>
<dbReference type="SUPFAM" id="SSF55874">
    <property type="entry name" value="ATPase domain of HSP90 chaperone/DNA topoisomerase II/histidine kinase"/>
    <property type="match status" value="1"/>
</dbReference>
<protein>
    <submittedName>
        <fullName evidence="6">Signal transduction histidine kinase</fullName>
    </submittedName>
</protein>
<dbReference type="RefSeq" id="WP_185006820.1">
    <property type="nucleotide sequence ID" value="NZ_BAAAUI010000038.1"/>
</dbReference>
<evidence type="ECO:0000256" key="3">
    <source>
        <dbReference type="ARBA" id="ARBA00023012"/>
    </source>
</evidence>